<dbReference type="AlphaFoldDB" id="A0A0N5D0K4"/>
<evidence type="ECO:0000256" key="1">
    <source>
        <dbReference type="ARBA" id="ARBA00004123"/>
    </source>
</evidence>
<dbReference type="Proteomes" id="UP000276776">
    <property type="component" value="Unassembled WGS sequence"/>
</dbReference>
<accession>A0A0N5D0K4</accession>
<dbReference type="Gene3D" id="3.20.20.140">
    <property type="entry name" value="Metal-dependent hydrolases"/>
    <property type="match status" value="1"/>
</dbReference>
<evidence type="ECO:0000313" key="5">
    <source>
        <dbReference type="Proteomes" id="UP000276776"/>
    </source>
</evidence>
<dbReference type="EMBL" id="UYYF01004407">
    <property type="protein sequence ID" value="VDN03660.1"/>
    <property type="molecule type" value="Genomic_DNA"/>
</dbReference>
<dbReference type="GO" id="GO:0003723">
    <property type="term" value="F:RNA binding"/>
    <property type="evidence" value="ECO:0007669"/>
    <property type="project" value="TreeGrafter"/>
</dbReference>
<dbReference type="PANTHER" id="PTHR13031:SF0">
    <property type="entry name" value="RIBONUCLEASE P PROTEIN SUBUNIT P30"/>
    <property type="match status" value="1"/>
</dbReference>
<dbReference type="InterPro" id="IPR016195">
    <property type="entry name" value="Pol/histidinol_Pase-like"/>
</dbReference>
<reference evidence="4 5" key="2">
    <citation type="submission" date="2018-11" db="EMBL/GenBank/DDBJ databases">
        <authorList>
            <consortium name="Pathogen Informatics"/>
        </authorList>
    </citation>
    <scope>NUCLEOTIDE SEQUENCE [LARGE SCALE GENOMIC DNA]</scope>
</reference>
<reference evidence="6" key="1">
    <citation type="submission" date="2017-02" db="UniProtKB">
        <authorList>
            <consortium name="WormBaseParasite"/>
        </authorList>
    </citation>
    <scope>IDENTIFICATION</scope>
</reference>
<evidence type="ECO:0000256" key="2">
    <source>
        <dbReference type="ARBA" id="ARBA00007331"/>
    </source>
</evidence>
<dbReference type="OMA" id="AEMNIRH"/>
<dbReference type="GO" id="GO:0005655">
    <property type="term" value="C:nucleolar ribonuclease P complex"/>
    <property type="evidence" value="ECO:0007669"/>
    <property type="project" value="TreeGrafter"/>
</dbReference>
<evidence type="ECO:0000313" key="4">
    <source>
        <dbReference type="EMBL" id="VDN03660.1"/>
    </source>
</evidence>
<dbReference type="Pfam" id="PF01876">
    <property type="entry name" value="RNase_P_p30"/>
    <property type="match status" value="1"/>
</dbReference>
<organism evidence="6">
    <name type="scientific">Thelazia callipaeda</name>
    <name type="common">Oriental eyeworm</name>
    <name type="synonym">Parasitic nematode</name>
    <dbReference type="NCBI Taxonomy" id="103827"/>
    <lineage>
        <taxon>Eukaryota</taxon>
        <taxon>Metazoa</taxon>
        <taxon>Ecdysozoa</taxon>
        <taxon>Nematoda</taxon>
        <taxon>Chromadorea</taxon>
        <taxon>Rhabditida</taxon>
        <taxon>Spirurina</taxon>
        <taxon>Spiruromorpha</taxon>
        <taxon>Thelazioidea</taxon>
        <taxon>Thelaziidae</taxon>
        <taxon>Thelazia</taxon>
    </lineage>
</organism>
<dbReference type="STRING" id="103827.A0A0N5D0K4"/>
<protein>
    <submittedName>
        <fullName evidence="6">Rpp30</fullName>
    </submittedName>
</protein>
<evidence type="ECO:0000313" key="6">
    <source>
        <dbReference type="WBParaSite" id="TCLT_0000633201-mRNA-1"/>
    </source>
</evidence>
<dbReference type="InterPro" id="IPR002738">
    <property type="entry name" value="RNase_P_p30"/>
</dbReference>
<dbReference type="OrthoDB" id="17948at2759"/>
<dbReference type="SUPFAM" id="SSF89550">
    <property type="entry name" value="PHP domain-like"/>
    <property type="match status" value="1"/>
</dbReference>
<comment type="subcellular location">
    <subcellularLocation>
        <location evidence="1">Nucleus</location>
    </subcellularLocation>
</comment>
<dbReference type="WBParaSite" id="TCLT_0000633201-mRNA-1">
    <property type="protein sequence ID" value="TCLT_0000633201-mRNA-1"/>
    <property type="gene ID" value="TCLT_0000633201"/>
</dbReference>
<keyword evidence="5" id="KW-1185">Reference proteome</keyword>
<sequence length="308" mass="34719">MPLFVNDHFEFAEMNIRHTKSVDKTMSMVRRAIKMGYDSIVINTDIGALSPDFGDRGCESLSKKMRKRLKRQNIIPDPVVIDTSALDTSWLEANGKHLRLFSRLTVTISDSSEVHSLKSDPQVQKYDLIAVRPADEQILQIFSKKGEFIDIITYDQASRSVNWLNKSKIIQLCINDGITFEITYGEALKDSSTRREVLKNGRLLIRSTKNGDGVVIASGAEAMIDIRAPYDAANMLVLFGVRPENARKFISSNAKKALLRSETRNTVKGSVLASRVQKMPENLSTRLNSLQKIKRIPEFCTELKIVNQ</sequence>
<name>A0A0N5D0K4_THECL</name>
<evidence type="ECO:0000256" key="3">
    <source>
        <dbReference type="ARBA" id="ARBA00022694"/>
    </source>
</evidence>
<gene>
    <name evidence="4" type="ORF">TCLT_LOCUS6321</name>
</gene>
<comment type="similarity">
    <text evidence="2">Belongs to the eukaryotic/archaeal RNase P protein component 3 family.</text>
</comment>
<keyword evidence="3" id="KW-0819">tRNA processing</keyword>
<dbReference type="PANTHER" id="PTHR13031">
    <property type="entry name" value="RIBONUCLEASE P SUBUNIT P30"/>
    <property type="match status" value="1"/>
</dbReference>
<proteinExistence type="inferred from homology"/>
<dbReference type="GO" id="GO:0008033">
    <property type="term" value="P:tRNA processing"/>
    <property type="evidence" value="ECO:0007669"/>
    <property type="project" value="UniProtKB-KW"/>
</dbReference>